<protein>
    <submittedName>
        <fullName evidence="1">Uncharacterized protein</fullName>
    </submittedName>
</protein>
<keyword evidence="2" id="KW-1185">Reference proteome</keyword>
<dbReference type="Proteomes" id="UP000244913">
    <property type="component" value="Unassembled WGS sequence"/>
</dbReference>
<evidence type="ECO:0000313" key="2">
    <source>
        <dbReference type="Proteomes" id="UP000244913"/>
    </source>
</evidence>
<evidence type="ECO:0000313" key="1">
    <source>
        <dbReference type="EMBL" id="PVM76715.1"/>
    </source>
</evidence>
<dbReference type="EMBL" id="QDKP01000050">
    <property type="protein sequence ID" value="PVM76715.1"/>
    <property type="molecule type" value="Genomic_DNA"/>
</dbReference>
<organism evidence="1 2">
    <name type="scientific">Caulobacter radicis</name>
    <dbReference type="NCBI Taxonomy" id="2172650"/>
    <lineage>
        <taxon>Bacteria</taxon>
        <taxon>Pseudomonadati</taxon>
        <taxon>Pseudomonadota</taxon>
        <taxon>Alphaproteobacteria</taxon>
        <taxon>Caulobacterales</taxon>
        <taxon>Caulobacteraceae</taxon>
        <taxon>Caulobacter</taxon>
    </lineage>
</organism>
<dbReference type="AlphaFoldDB" id="A0A2T9J643"/>
<sequence>MASVHMHSVLYVLLCGFLGLGKYGSKTPLPPIFPAKAGIQAEVGEACGRAQFCEPAWAPAFAGEVGCG</sequence>
<name>A0A2T9J643_9CAUL</name>
<gene>
    <name evidence="1" type="ORF">DDF65_17495</name>
</gene>
<reference evidence="1 2" key="1">
    <citation type="submission" date="2018-04" db="EMBL/GenBank/DDBJ databases">
        <title>The genome sequence of Caulobacter sp. 736.</title>
        <authorList>
            <person name="Gao J."/>
            <person name="Sun J."/>
        </authorList>
    </citation>
    <scope>NUCLEOTIDE SEQUENCE [LARGE SCALE GENOMIC DNA]</scope>
    <source>
        <strain evidence="1 2">736</strain>
    </source>
</reference>
<accession>A0A2T9J643</accession>
<proteinExistence type="predicted"/>
<comment type="caution">
    <text evidence="1">The sequence shown here is derived from an EMBL/GenBank/DDBJ whole genome shotgun (WGS) entry which is preliminary data.</text>
</comment>